<accession>A0AAV9I3Z2</accession>
<sequence length="118" mass="12610">MNQPEPSGSNAGLATPQQPVIIGRTRLHGATEDQEEVAFYVGQECSYSLITKFGGAACGIPFTLAGQVYTWEGCGGPIWVQSADSATQPPWHGDCTWIPDFEPVDCGQFDVRAGWSCG</sequence>
<reference evidence="1" key="1">
    <citation type="journal article" date="2023" name="Mol. Phylogenet. Evol.">
        <title>Genome-scale phylogeny and comparative genomics of the fungal order Sordariales.</title>
        <authorList>
            <person name="Hensen N."/>
            <person name="Bonometti L."/>
            <person name="Westerberg I."/>
            <person name="Brannstrom I.O."/>
            <person name="Guillou S."/>
            <person name="Cros-Aarteil S."/>
            <person name="Calhoun S."/>
            <person name="Haridas S."/>
            <person name="Kuo A."/>
            <person name="Mondo S."/>
            <person name="Pangilinan J."/>
            <person name="Riley R."/>
            <person name="LaButti K."/>
            <person name="Andreopoulos B."/>
            <person name="Lipzen A."/>
            <person name="Chen C."/>
            <person name="Yan M."/>
            <person name="Daum C."/>
            <person name="Ng V."/>
            <person name="Clum A."/>
            <person name="Steindorff A."/>
            <person name="Ohm R.A."/>
            <person name="Martin F."/>
            <person name="Silar P."/>
            <person name="Natvig D.O."/>
            <person name="Lalanne C."/>
            <person name="Gautier V."/>
            <person name="Ament-Velasquez S.L."/>
            <person name="Kruys A."/>
            <person name="Hutchinson M.I."/>
            <person name="Powell A.J."/>
            <person name="Barry K."/>
            <person name="Miller A.N."/>
            <person name="Grigoriev I.V."/>
            <person name="Debuchy R."/>
            <person name="Gladieux P."/>
            <person name="Hiltunen Thoren M."/>
            <person name="Johannesson H."/>
        </authorList>
    </citation>
    <scope>NUCLEOTIDE SEQUENCE</scope>
    <source>
        <strain evidence="1">PSN324</strain>
    </source>
</reference>
<dbReference type="Proteomes" id="UP001321749">
    <property type="component" value="Unassembled WGS sequence"/>
</dbReference>
<gene>
    <name evidence="1" type="ORF">QBC42DRAFT_259717</name>
</gene>
<proteinExistence type="predicted"/>
<dbReference type="EMBL" id="MU864933">
    <property type="protein sequence ID" value="KAK4466213.1"/>
    <property type="molecule type" value="Genomic_DNA"/>
</dbReference>
<evidence type="ECO:0000313" key="2">
    <source>
        <dbReference type="Proteomes" id="UP001321749"/>
    </source>
</evidence>
<dbReference type="AlphaFoldDB" id="A0AAV9I3Z2"/>
<name>A0AAV9I3Z2_9PEZI</name>
<organism evidence="1 2">
    <name type="scientific">Cladorrhinum samala</name>
    <dbReference type="NCBI Taxonomy" id="585594"/>
    <lineage>
        <taxon>Eukaryota</taxon>
        <taxon>Fungi</taxon>
        <taxon>Dikarya</taxon>
        <taxon>Ascomycota</taxon>
        <taxon>Pezizomycotina</taxon>
        <taxon>Sordariomycetes</taxon>
        <taxon>Sordariomycetidae</taxon>
        <taxon>Sordariales</taxon>
        <taxon>Podosporaceae</taxon>
        <taxon>Cladorrhinum</taxon>
    </lineage>
</organism>
<reference evidence="1" key="2">
    <citation type="submission" date="2023-06" db="EMBL/GenBank/DDBJ databases">
        <authorList>
            <consortium name="Lawrence Berkeley National Laboratory"/>
            <person name="Mondo S.J."/>
            <person name="Hensen N."/>
            <person name="Bonometti L."/>
            <person name="Westerberg I."/>
            <person name="Brannstrom I.O."/>
            <person name="Guillou S."/>
            <person name="Cros-Aarteil S."/>
            <person name="Calhoun S."/>
            <person name="Haridas S."/>
            <person name="Kuo A."/>
            <person name="Pangilinan J."/>
            <person name="Riley R."/>
            <person name="Labutti K."/>
            <person name="Andreopoulos B."/>
            <person name="Lipzen A."/>
            <person name="Chen C."/>
            <person name="Yanf M."/>
            <person name="Daum C."/>
            <person name="Ng V."/>
            <person name="Clum A."/>
            <person name="Steindorff A."/>
            <person name="Ohm R."/>
            <person name="Martin F."/>
            <person name="Silar P."/>
            <person name="Natvig D."/>
            <person name="Lalanne C."/>
            <person name="Gautier V."/>
            <person name="Ament-Velasquez S.L."/>
            <person name="Kruys A."/>
            <person name="Hutchinson M.I."/>
            <person name="Powell A.J."/>
            <person name="Barry K."/>
            <person name="Miller A.N."/>
            <person name="Grigoriev I.V."/>
            <person name="Debuchy R."/>
            <person name="Gladieux P."/>
            <person name="Thoren M.H."/>
            <person name="Johannesson H."/>
        </authorList>
    </citation>
    <scope>NUCLEOTIDE SEQUENCE</scope>
    <source>
        <strain evidence="1">PSN324</strain>
    </source>
</reference>
<keyword evidence="2" id="KW-1185">Reference proteome</keyword>
<protein>
    <recommendedName>
        <fullName evidence="3">Integron gene cassette protein</fullName>
    </recommendedName>
</protein>
<comment type="caution">
    <text evidence="1">The sequence shown here is derived from an EMBL/GenBank/DDBJ whole genome shotgun (WGS) entry which is preliminary data.</text>
</comment>
<evidence type="ECO:0008006" key="3">
    <source>
        <dbReference type="Google" id="ProtNLM"/>
    </source>
</evidence>
<evidence type="ECO:0000313" key="1">
    <source>
        <dbReference type="EMBL" id="KAK4466213.1"/>
    </source>
</evidence>